<dbReference type="InterPro" id="IPR011598">
    <property type="entry name" value="bHLH_dom"/>
</dbReference>
<protein>
    <recommendedName>
        <fullName evidence="3">Transcription factor</fullName>
        <shortName evidence="3">bHLH transcription factor</shortName>
    </recommendedName>
    <alternativeName>
        <fullName evidence="3">Basic helix-loop-helix protein</fullName>
    </alternativeName>
</protein>
<comment type="subcellular location">
    <subcellularLocation>
        <location evidence="3">Nucleus</location>
    </subcellularLocation>
</comment>
<feature type="region of interest" description="Disordered" evidence="4">
    <location>
        <begin position="264"/>
        <end position="308"/>
    </location>
</feature>
<feature type="domain" description="BHLH" evidence="5">
    <location>
        <begin position="194"/>
        <end position="243"/>
    </location>
</feature>
<organism evidence="6 7">
    <name type="scientific">Papaver nudicaule</name>
    <name type="common">Iceland poppy</name>
    <dbReference type="NCBI Taxonomy" id="74823"/>
    <lineage>
        <taxon>Eukaryota</taxon>
        <taxon>Viridiplantae</taxon>
        <taxon>Streptophyta</taxon>
        <taxon>Embryophyta</taxon>
        <taxon>Tracheophyta</taxon>
        <taxon>Spermatophyta</taxon>
        <taxon>Magnoliopsida</taxon>
        <taxon>Ranunculales</taxon>
        <taxon>Papaveraceae</taxon>
        <taxon>Papaveroideae</taxon>
        <taxon>Papaver</taxon>
    </lineage>
</organism>
<dbReference type="Gene3D" id="4.10.280.10">
    <property type="entry name" value="Helix-loop-helix DNA-binding domain"/>
    <property type="match status" value="1"/>
</dbReference>
<evidence type="ECO:0000256" key="1">
    <source>
        <dbReference type="ARBA" id="ARBA00023015"/>
    </source>
</evidence>
<keyword evidence="7" id="KW-1185">Reference proteome</keyword>
<feature type="compositionally biased region" description="Polar residues" evidence="4">
    <location>
        <begin position="264"/>
        <end position="277"/>
    </location>
</feature>
<evidence type="ECO:0000313" key="6">
    <source>
        <dbReference type="EMBL" id="MCL7045808.1"/>
    </source>
</evidence>
<comment type="caution">
    <text evidence="6">The sequence shown here is derived from an EMBL/GenBank/DDBJ whole genome shotgun (WGS) entry which is preliminary data.</text>
</comment>
<dbReference type="SMART" id="SM00353">
    <property type="entry name" value="HLH"/>
    <property type="match status" value="1"/>
</dbReference>
<dbReference type="InterPro" id="IPR036638">
    <property type="entry name" value="HLH_DNA-bd_sf"/>
</dbReference>
<dbReference type="GO" id="GO:0046983">
    <property type="term" value="F:protein dimerization activity"/>
    <property type="evidence" value="ECO:0007669"/>
    <property type="project" value="InterPro"/>
</dbReference>
<keyword evidence="3" id="KW-0539">Nucleus</keyword>
<keyword evidence="1 3" id="KW-0805">Transcription regulation</keyword>
<feature type="region of interest" description="Disordered" evidence="4">
    <location>
        <begin position="171"/>
        <end position="202"/>
    </location>
</feature>
<proteinExistence type="predicted"/>
<dbReference type="GO" id="GO:0000976">
    <property type="term" value="F:transcription cis-regulatory region binding"/>
    <property type="evidence" value="ECO:0007669"/>
    <property type="project" value="TreeGrafter"/>
</dbReference>
<dbReference type="AlphaFoldDB" id="A0AA42AZC5"/>
<evidence type="ECO:0000313" key="7">
    <source>
        <dbReference type="Proteomes" id="UP001177140"/>
    </source>
</evidence>
<evidence type="ECO:0000256" key="2">
    <source>
        <dbReference type="ARBA" id="ARBA00023163"/>
    </source>
</evidence>
<sequence length="407" mass="44096">MENCSFLYAPSFSVQSTPLNRPVASASGAVVLHKKCDVHQQTTPNCSSSSSSAGSDTIWLTTQELEEFPCNGANSDAFAALEHVCGLDALLNNTNIVNLCFSSSSDLEAAKSDLIQGQQAYESVINSSLSSMNDYCSQHFGFEGYSYVVSDSNIVCGLVVNADNGGKIIDDITTGPAPKNKNKRGRNNSGSGGGRRLNHVEAERQRREKLNQLFYDLRSVVPNVSRMDKASLLSDTLSYIKDLKRKVDNLEVIEQAKTRESKEGSVTLNGISTPTTKGSGGVITVDDDGEDITGGKTSSSIDSVGGGSTIDMTSMENIEIDVKIMMESHAMIRVLSEDVKHSSARLMDALRELEFQVQHASISRVEDQMLQDVMVRLPDEHGGVKTISSEEGVKAAVFISQRQQRYS</sequence>
<gene>
    <name evidence="6" type="ORF">MKW94_013270</name>
</gene>
<dbReference type="PROSITE" id="PS50888">
    <property type="entry name" value="BHLH"/>
    <property type="match status" value="1"/>
</dbReference>
<keyword evidence="2 3" id="KW-0804">Transcription</keyword>
<dbReference type="InterPro" id="IPR045084">
    <property type="entry name" value="AIB/MYC-like"/>
</dbReference>
<evidence type="ECO:0000256" key="3">
    <source>
        <dbReference type="RuleBase" id="RU369104"/>
    </source>
</evidence>
<dbReference type="Pfam" id="PF00010">
    <property type="entry name" value="HLH"/>
    <property type="match status" value="1"/>
</dbReference>
<dbReference type="SUPFAM" id="SSF47459">
    <property type="entry name" value="HLH, helix-loop-helix DNA-binding domain"/>
    <property type="match status" value="1"/>
</dbReference>
<dbReference type="Proteomes" id="UP001177140">
    <property type="component" value="Unassembled WGS sequence"/>
</dbReference>
<dbReference type="GO" id="GO:0003700">
    <property type="term" value="F:DNA-binding transcription factor activity"/>
    <property type="evidence" value="ECO:0007669"/>
    <property type="project" value="InterPro"/>
</dbReference>
<dbReference type="PANTHER" id="PTHR11514:SF115">
    <property type="entry name" value="TRANSCRIPTION FACTOR"/>
    <property type="match status" value="1"/>
</dbReference>
<reference evidence="6" key="1">
    <citation type="submission" date="2022-03" db="EMBL/GenBank/DDBJ databases">
        <title>A functionally conserved STORR gene fusion in Papaver species that diverged 16.8 million years ago.</title>
        <authorList>
            <person name="Catania T."/>
        </authorList>
    </citation>
    <scope>NUCLEOTIDE SEQUENCE</scope>
    <source>
        <strain evidence="6">S-191538</strain>
    </source>
</reference>
<evidence type="ECO:0000256" key="4">
    <source>
        <dbReference type="SAM" id="MobiDB-lite"/>
    </source>
</evidence>
<evidence type="ECO:0000259" key="5">
    <source>
        <dbReference type="PROSITE" id="PS50888"/>
    </source>
</evidence>
<name>A0AA42AZC5_PAPNU</name>
<dbReference type="EMBL" id="JAJJMA010274036">
    <property type="protein sequence ID" value="MCL7045808.1"/>
    <property type="molecule type" value="Genomic_DNA"/>
</dbReference>
<dbReference type="PANTHER" id="PTHR11514">
    <property type="entry name" value="MYC"/>
    <property type="match status" value="1"/>
</dbReference>
<dbReference type="GO" id="GO:0005634">
    <property type="term" value="C:nucleus"/>
    <property type="evidence" value="ECO:0007669"/>
    <property type="project" value="UniProtKB-SubCell"/>
</dbReference>
<accession>A0AA42AZC5</accession>